<dbReference type="PANTHER" id="PTHR43968">
    <property type="match status" value="1"/>
</dbReference>
<evidence type="ECO:0000259" key="1">
    <source>
        <dbReference type="PROSITE" id="PS50404"/>
    </source>
</evidence>
<dbReference type="SFLD" id="SFLDG00358">
    <property type="entry name" value="Main_(cytGST)"/>
    <property type="match status" value="1"/>
</dbReference>
<feature type="domain" description="GST C-terminal" evidence="2">
    <location>
        <begin position="70"/>
        <end position="158"/>
    </location>
</feature>
<dbReference type="SFLD" id="SFLDS00019">
    <property type="entry name" value="Glutathione_Transferase_(cytos"/>
    <property type="match status" value="1"/>
</dbReference>
<keyword evidence="3" id="KW-0808">Transferase</keyword>
<feature type="domain" description="GST N-terminal" evidence="1">
    <location>
        <begin position="1"/>
        <end position="65"/>
    </location>
</feature>
<gene>
    <name evidence="3" type="ORF">PAMC26577_02540</name>
</gene>
<dbReference type="SUPFAM" id="SSF47616">
    <property type="entry name" value="GST C-terminal domain-like"/>
    <property type="match status" value="1"/>
</dbReference>
<organism evidence="3 4">
    <name type="scientific">Caballeronia sordidicola</name>
    <name type="common">Burkholderia sordidicola</name>
    <dbReference type="NCBI Taxonomy" id="196367"/>
    <lineage>
        <taxon>Bacteria</taxon>
        <taxon>Pseudomonadati</taxon>
        <taxon>Pseudomonadota</taxon>
        <taxon>Betaproteobacteria</taxon>
        <taxon>Burkholderiales</taxon>
        <taxon>Burkholderiaceae</taxon>
        <taxon>Caballeronia</taxon>
    </lineage>
</organism>
<dbReference type="Gene3D" id="1.20.1050.10">
    <property type="match status" value="1"/>
</dbReference>
<dbReference type="PROSITE" id="PS50405">
    <property type="entry name" value="GST_CTER"/>
    <property type="match status" value="1"/>
</dbReference>
<evidence type="ECO:0000313" key="3">
    <source>
        <dbReference type="EMBL" id="OTP79040.1"/>
    </source>
</evidence>
<dbReference type="Pfam" id="PF13410">
    <property type="entry name" value="GST_C_2"/>
    <property type="match status" value="1"/>
</dbReference>
<evidence type="ECO:0000259" key="2">
    <source>
        <dbReference type="PROSITE" id="PS50405"/>
    </source>
</evidence>
<dbReference type="CDD" id="cd00299">
    <property type="entry name" value="GST_C_family"/>
    <property type="match status" value="1"/>
</dbReference>
<dbReference type="InterPro" id="IPR050983">
    <property type="entry name" value="GST_Omega/HSP26"/>
</dbReference>
<dbReference type="PROSITE" id="PS50404">
    <property type="entry name" value="GST_NTER"/>
    <property type="match status" value="1"/>
</dbReference>
<reference evidence="3 4" key="1">
    <citation type="submission" date="2017-03" db="EMBL/GenBank/DDBJ databases">
        <title>Genome analysis of strain PAMC 26577.</title>
        <authorList>
            <person name="Oh H.-M."/>
            <person name="Yang J.-A."/>
        </authorList>
    </citation>
    <scope>NUCLEOTIDE SEQUENCE [LARGE SCALE GENOMIC DNA]</scope>
    <source>
        <strain evidence="3 4">PAMC 26577</strain>
    </source>
</reference>
<dbReference type="PANTHER" id="PTHR43968:SF6">
    <property type="entry name" value="GLUTATHIONE S-TRANSFERASE OMEGA"/>
    <property type="match status" value="1"/>
</dbReference>
<dbReference type="InterPro" id="IPR036282">
    <property type="entry name" value="Glutathione-S-Trfase_C_sf"/>
</dbReference>
<name>A0A242N5U5_CABSO</name>
<dbReference type="CDD" id="cd00570">
    <property type="entry name" value="GST_N_family"/>
    <property type="match status" value="1"/>
</dbReference>
<dbReference type="EMBL" id="NBTZ01000016">
    <property type="protein sequence ID" value="OTP79040.1"/>
    <property type="molecule type" value="Genomic_DNA"/>
</dbReference>
<dbReference type="Gene3D" id="3.40.30.10">
    <property type="entry name" value="Glutaredoxin"/>
    <property type="match status" value="1"/>
</dbReference>
<accession>A0A242N5U5</accession>
<dbReference type="SUPFAM" id="SSF52833">
    <property type="entry name" value="Thioredoxin-like"/>
    <property type="match status" value="1"/>
</dbReference>
<dbReference type="AlphaFoldDB" id="A0A242N5U5"/>
<dbReference type="GO" id="GO:0016740">
    <property type="term" value="F:transferase activity"/>
    <property type="evidence" value="ECO:0007669"/>
    <property type="project" value="UniProtKB-KW"/>
</dbReference>
<dbReference type="InterPro" id="IPR010987">
    <property type="entry name" value="Glutathione-S-Trfase_C-like"/>
</dbReference>
<dbReference type="InterPro" id="IPR036249">
    <property type="entry name" value="Thioredoxin-like_sf"/>
</dbReference>
<protein>
    <submittedName>
        <fullName evidence="3">Glutathione S-transferase</fullName>
    </submittedName>
</protein>
<dbReference type="Proteomes" id="UP000195221">
    <property type="component" value="Unassembled WGS sequence"/>
</dbReference>
<sequence length="158" mass="17907">MLLQKNVPFKRIDIDLSAKPDWFLAMSPTGKVPMLQVKRDGGTPVALFESMPICEYLDETQVGPRLRSDNPLIRAQQRAWIEFGTAILMDTWAFLTATDDETATTKSVAIRSKLMRLEEELGSGPYFESGRFSMVDAVFAPIFRWFDALGHVDFKNDL</sequence>
<dbReference type="InterPro" id="IPR040079">
    <property type="entry name" value="Glutathione_S-Trfase"/>
</dbReference>
<dbReference type="Pfam" id="PF13409">
    <property type="entry name" value="GST_N_2"/>
    <property type="match status" value="1"/>
</dbReference>
<proteinExistence type="predicted"/>
<evidence type="ECO:0000313" key="4">
    <source>
        <dbReference type="Proteomes" id="UP000195221"/>
    </source>
</evidence>
<dbReference type="InterPro" id="IPR004045">
    <property type="entry name" value="Glutathione_S-Trfase_N"/>
</dbReference>
<comment type="caution">
    <text evidence="3">The sequence shown here is derived from an EMBL/GenBank/DDBJ whole genome shotgun (WGS) entry which is preliminary data.</text>
</comment>
<dbReference type="GO" id="GO:0005737">
    <property type="term" value="C:cytoplasm"/>
    <property type="evidence" value="ECO:0007669"/>
    <property type="project" value="TreeGrafter"/>
</dbReference>